<dbReference type="InterPro" id="IPR001789">
    <property type="entry name" value="Sig_transdc_resp-reg_receiver"/>
</dbReference>
<dbReference type="AlphaFoldDB" id="A0A1M5DBU8"/>
<dbReference type="Proteomes" id="UP000184076">
    <property type="component" value="Unassembled WGS sequence"/>
</dbReference>
<keyword evidence="1" id="KW-0597">Phosphoprotein</keyword>
<name>A0A1M5DBU8_9BACT</name>
<keyword evidence="4" id="KW-1185">Reference proteome</keyword>
<sequence>MAYKDMKVLVVDDFATMRRIVKNILRELDFKEIYEAENGAAAVKILESQEVDLIVSDWNMPKMTGLELLKWVRANDKTKHLPFLMVTAEAQKENVVEAVKAKVSNYIVKPFTAAVLAEKLEKILPQD</sequence>
<dbReference type="GO" id="GO:0000160">
    <property type="term" value="P:phosphorelay signal transduction system"/>
    <property type="evidence" value="ECO:0007669"/>
    <property type="project" value="InterPro"/>
</dbReference>
<dbReference type="InterPro" id="IPR052048">
    <property type="entry name" value="ST_Response_Regulator"/>
</dbReference>
<feature type="domain" description="Response regulatory" evidence="2">
    <location>
        <begin position="7"/>
        <end position="124"/>
    </location>
</feature>
<dbReference type="Pfam" id="PF00072">
    <property type="entry name" value="Response_reg"/>
    <property type="match status" value="1"/>
</dbReference>
<reference evidence="4" key="1">
    <citation type="submission" date="2016-11" db="EMBL/GenBank/DDBJ databases">
        <authorList>
            <person name="Varghese N."/>
            <person name="Submissions S."/>
        </authorList>
    </citation>
    <scope>NUCLEOTIDE SEQUENCE [LARGE SCALE GENOMIC DNA]</scope>
    <source>
        <strain evidence="4">DSM 9756</strain>
    </source>
</reference>
<dbReference type="PANTHER" id="PTHR43228">
    <property type="entry name" value="TWO-COMPONENT RESPONSE REGULATOR"/>
    <property type="match status" value="1"/>
</dbReference>
<evidence type="ECO:0000256" key="1">
    <source>
        <dbReference type="PROSITE-ProRule" id="PRU00169"/>
    </source>
</evidence>
<dbReference type="EMBL" id="FQVB01000023">
    <property type="protein sequence ID" value="SHF64479.1"/>
    <property type="molecule type" value="Genomic_DNA"/>
</dbReference>
<dbReference type="PROSITE" id="PS50110">
    <property type="entry name" value="RESPONSE_REGULATORY"/>
    <property type="match status" value="1"/>
</dbReference>
<evidence type="ECO:0000313" key="3">
    <source>
        <dbReference type="EMBL" id="SHF64479.1"/>
    </source>
</evidence>
<accession>A0A1M5DBU8</accession>
<dbReference type="SMART" id="SM00448">
    <property type="entry name" value="REC"/>
    <property type="match status" value="1"/>
</dbReference>
<protein>
    <submittedName>
        <fullName evidence="3">Two-component system, chemotaxis family, response regulator CheY</fullName>
    </submittedName>
</protein>
<dbReference type="SUPFAM" id="SSF52172">
    <property type="entry name" value="CheY-like"/>
    <property type="match status" value="1"/>
</dbReference>
<evidence type="ECO:0000259" key="2">
    <source>
        <dbReference type="PROSITE" id="PS50110"/>
    </source>
</evidence>
<gene>
    <name evidence="3" type="ORF">SAMN02745206_02390</name>
</gene>
<evidence type="ECO:0000313" key="4">
    <source>
        <dbReference type="Proteomes" id="UP000184076"/>
    </source>
</evidence>
<dbReference type="STRING" id="1121391.SAMN02745206_02390"/>
<dbReference type="InterPro" id="IPR011006">
    <property type="entry name" value="CheY-like_superfamily"/>
</dbReference>
<feature type="modified residue" description="4-aspartylphosphate" evidence="1">
    <location>
        <position position="57"/>
    </location>
</feature>
<organism evidence="3 4">
    <name type="scientific">Desulfacinum infernum DSM 9756</name>
    <dbReference type="NCBI Taxonomy" id="1121391"/>
    <lineage>
        <taxon>Bacteria</taxon>
        <taxon>Pseudomonadati</taxon>
        <taxon>Thermodesulfobacteriota</taxon>
        <taxon>Syntrophobacteria</taxon>
        <taxon>Syntrophobacterales</taxon>
        <taxon>Syntrophobacteraceae</taxon>
        <taxon>Desulfacinum</taxon>
    </lineage>
</organism>
<proteinExistence type="predicted"/>
<dbReference type="PANTHER" id="PTHR43228:SF1">
    <property type="entry name" value="TWO-COMPONENT RESPONSE REGULATOR ARR22"/>
    <property type="match status" value="1"/>
</dbReference>
<dbReference type="Gene3D" id="3.40.50.2300">
    <property type="match status" value="1"/>
</dbReference>